<sequence length="284" mass="31173">QEIDPLGDTLPPRYAIESDDEDEYNPISSTRESGSSVDLNIRFAGNIKQGSPSFIVSGNTGREWARGAKLGEQRGAIYVNEIQIGLLFEPSWVGAVVLVSEATAKLPLWAMNRYAEAVINHLQPSSVVLLDSYAVHAYISSEPVIPHDAPVRYLADEYASIPPSSDIKIQLFAPPNLVQYTSAAFMAELSLRSIRSPHPTSTILILLPSPHIDPSAPASLITTQMIPLSNNIWSAQMMQPVQHLMCTFIGENVDCSWENHDSKTNHKIQSAKRFGDVGEGSMYI</sequence>
<comment type="caution">
    <text evidence="1">The sequence shown here is derived from an EMBL/GenBank/DDBJ whole genome shotgun (WGS) entry which is preliminary data.</text>
</comment>
<dbReference type="EMBL" id="MU268135">
    <property type="protein sequence ID" value="KAH7905724.1"/>
    <property type="molecule type" value="Genomic_DNA"/>
</dbReference>
<protein>
    <submittedName>
        <fullName evidence="1">Uncharacterized protein</fullName>
    </submittedName>
</protein>
<evidence type="ECO:0000313" key="2">
    <source>
        <dbReference type="Proteomes" id="UP000790377"/>
    </source>
</evidence>
<feature type="non-terminal residue" evidence="1">
    <location>
        <position position="1"/>
    </location>
</feature>
<name>A0ACB7ZX55_9AGAM</name>
<organism evidence="1 2">
    <name type="scientific">Hygrophoropsis aurantiaca</name>
    <dbReference type="NCBI Taxonomy" id="72124"/>
    <lineage>
        <taxon>Eukaryota</taxon>
        <taxon>Fungi</taxon>
        <taxon>Dikarya</taxon>
        <taxon>Basidiomycota</taxon>
        <taxon>Agaricomycotina</taxon>
        <taxon>Agaricomycetes</taxon>
        <taxon>Agaricomycetidae</taxon>
        <taxon>Boletales</taxon>
        <taxon>Coniophorineae</taxon>
        <taxon>Hygrophoropsidaceae</taxon>
        <taxon>Hygrophoropsis</taxon>
    </lineage>
</organism>
<reference evidence="1" key="1">
    <citation type="journal article" date="2021" name="New Phytol.">
        <title>Evolutionary innovations through gain and loss of genes in the ectomycorrhizal Boletales.</title>
        <authorList>
            <person name="Wu G."/>
            <person name="Miyauchi S."/>
            <person name="Morin E."/>
            <person name="Kuo A."/>
            <person name="Drula E."/>
            <person name="Varga T."/>
            <person name="Kohler A."/>
            <person name="Feng B."/>
            <person name="Cao Y."/>
            <person name="Lipzen A."/>
            <person name="Daum C."/>
            <person name="Hundley H."/>
            <person name="Pangilinan J."/>
            <person name="Johnson J."/>
            <person name="Barry K."/>
            <person name="LaButti K."/>
            <person name="Ng V."/>
            <person name="Ahrendt S."/>
            <person name="Min B."/>
            <person name="Choi I.G."/>
            <person name="Park H."/>
            <person name="Plett J.M."/>
            <person name="Magnuson J."/>
            <person name="Spatafora J.W."/>
            <person name="Nagy L.G."/>
            <person name="Henrissat B."/>
            <person name="Grigoriev I.V."/>
            <person name="Yang Z.L."/>
            <person name="Xu J."/>
            <person name="Martin F.M."/>
        </authorList>
    </citation>
    <scope>NUCLEOTIDE SEQUENCE</scope>
    <source>
        <strain evidence="1">ATCC 28755</strain>
    </source>
</reference>
<dbReference type="Proteomes" id="UP000790377">
    <property type="component" value="Unassembled WGS sequence"/>
</dbReference>
<gene>
    <name evidence="1" type="ORF">BJ138DRAFT_1017328</name>
</gene>
<proteinExistence type="predicted"/>
<evidence type="ECO:0000313" key="1">
    <source>
        <dbReference type="EMBL" id="KAH7905724.1"/>
    </source>
</evidence>
<keyword evidence="2" id="KW-1185">Reference proteome</keyword>
<accession>A0ACB7ZX55</accession>